<dbReference type="PANTHER" id="PTHR31793:SF24">
    <property type="entry name" value="LONG-CHAIN ACYL-COA THIOESTERASE FADM"/>
    <property type="match status" value="1"/>
</dbReference>
<dbReference type="Gene3D" id="3.10.129.10">
    <property type="entry name" value="Hotdog Thioesterase"/>
    <property type="match status" value="1"/>
</dbReference>
<dbReference type="Proteomes" id="UP001596002">
    <property type="component" value="Unassembled WGS sequence"/>
</dbReference>
<dbReference type="CDD" id="cd00586">
    <property type="entry name" value="4HBT"/>
    <property type="match status" value="1"/>
</dbReference>
<gene>
    <name evidence="1" type="ORF">ACFO8Q_00365</name>
</gene>
<dbReference type="SUPFAM" id="SSF54637">
    <property type="entry name" value="Thioesterase/thiol ester dehydrase-isomerase"/>
    <property type="match status" value="1"/>
</dbReference>
<dbReference type="EMBL" id="JBHSHC010000002">
    <property type="protein sequence ID" value="MFC4765861.1"/>
    <property type="molecule type" value="Genomic_DNA"/>
</dbReference>
<dbReference type="Pfam" id="PF13279">
    <property type="entry name" value="4HBT_2"/>
    <property type="match status" value="1"/>
</dbReference>
<protein>
    <submittedName>
        <fullName evidence="1">Acyl-CoA thioesterase</fullName>
        <ecNumber evidence="1">3.1.2.-</ecNumber>
    </submittedName>
</protein>
<comment type="caution">
    <text evidence="1">The sequence shown here is derived from an EMBL/GenBank/DDBJ whole genome shotgun (WGS) entry which is preliminary data.</text>
</comment>
<name>A0ABV9PV95_9BACL</name>
<evidence type="ECO:0000313" key="1">
    <source>
        <dbReference type="EMBL" id="MFC4765861.1"/>
    </source>
</evidence>
<accession>A0ABV9PV95</accession>
<dbReference type="RefSeq" id="WP_380023420.1">
    <property type="nucleotide sequence ID" value="NZ_JBHSHC010000002.1"/>
</dbReference>
<keyword evidence="2" id="KW-1185">Reference proteome</keyword>
<dbReference type="InterPro" id="IPR050563">
    <property type="entry name" value="4-hydroxybenzoyl-CoA_TE"/>
</dbReference>
<organism evidence="1 2">
    <name type="scientific">Effusibacillus consociatus</name>
    <dbReference type="NCBI Taxonomy" id="1117041"/>
    <lineage>
        <taxon>Bacteria</taxon>
        <taxon>Bacillati</taxon>
        <taxon>Bacillota</taxon>
        <taxon>Bacilli</taxon>
        <taxon>Bacillales</taxon>
        <taxon>Alicyclobacillaceae</taxon>
        <taxon>Effusibacillus</taxon>
    </lineage>
</organism>
<dbReference type="GO" id="GO:0016787">
    <property type="term" value="F:hydrolase activity"/>
    <property type="evidence" value="ECO:0007669"/>
    <property type="project" value="UniProtKB-KW"/>
</dbReference>
<reference evidence="2" key="1">
    <citation type="journal article" date="2019" name="Int. J. Syst. Evol. Microbiol.">
        <title>The Global Catalogue of Microorganisms (GCM) 10K type strain sequencing project: providing services to taxonomists for standard genome sequencing and annotation.</title>
        <authorList>
            <consortium name="The Broad Institute Genomics Platform"/>
            <consortium name="The Broad Institute Genome Sequencing Center for Infectious Disease"/>
            <person name="Wu L."/>
            <person name="Ma J."/>
        </authorList>
    </citation>
    <scope>NUCLEOTIDE SEQUENCE [LARGE SCALE GENOMIC DNA]</scope>
    <source>
        <strain evidence="2">WYCCWR 12678</strain>
    </source>
</reference>
<dbReference type="EC" id="3.1.2.-" evidence="1"/>
<proteinExistence type="predicted"/>
<keyword evidence="1" id="KW-0378">Hydrolase</keyword>
<evidence type="ECO:0000313" key="2">
    <source>
        <dbReference type="Proteomes" id="UP001596002"/>
    </source>
</evidence>
<dbReference type="PANTHER" id="PTHR31793">
    <property type="entry name" value="4-HYDROXYBENZOYL-COA THIOESTERASE FAMILY MEMBER"/>
    <property type="match status" value="1"/>
</dbReference>
<dbReference type="InterPro" id="IPR029069">
    <property type="entry name" value="HotDog_dom_sf"/>
</dbReference>
<sequence>MVHTTCLTVRYGETDMFGHVNNAVYLSYLEEARLQFMEDLGFVVVPLILASVKADFRAQAFFKQKLVIETAVDRIGNSSFDLVNRIKDEAAGQLIVEALVTMVHFNFDTKKSELLPGIFREKLSQYLGK</sequence>